<name>A0A0R2NA55_9LACO</name>
<keyword evidence="2" id="KW-1185">Reference proteome</keyword>
<dbReference type="AlphaFoldDB" id="A0A0R2NA55"/>
<organism evidence="1 2">
    <name type="scientific">Pediococcus argentinicus</name>
    <dbReference type="NCBI Taxonomy" id="480391"/>
    <lineage>
        <taxon>Bacteria</taxon>
        <taxon>Bacillati</taxon>
        <taxon>Bacillota</taxon>
        <taxon>Bacilli</taxon>
        <taxon>Lactobacillales</taxon>
        <taxon>Lactobacillaceae</taxon>
        <taxon>Pediococcus</taxon>
    </lineage>
</organism>
<evidence type="ECO:0000313" key="2">
    <source>
        <dbReference type="Proteomes" id="UP000051249"/>
    </source>
</evidence>
<reference evidence="1 2" key="1">
    <citation type="journal article" date="2015" name="Genome Announc.">
        <title>Expanding the biotechnology potential of lactobacilli through comparative genomics of 213 strains and associated genera.</title>
        <authorList>
            <person name="Sun Z."/>
            <person name="Harris H.M."/>
            <person name="McCann A."/>
            <person name="Guo C."/>
            <person name="Argimon S."/>
            <person name="Zhang W."/>
            <person name="Yang X."/>
            <person name="Jeffery I.B."/>
            <person name="Cooney J.C."/>
            <person name="Kagawa T.F."/>
            <person name="Liu W."/>
            <person name="Song Y."/>
            <person name="Salvetti E."/>
            <person name="Wrobel A."/>
            <person name="Rasinkangas P."/>
            <person name="Parkhill J."/>
            <person name="Rea M.C."/>
            <person name="O'Sullivan O."/>
            <person name="Ritari J."/>
            <person name="Douillard F.P."/>
            <person name="Paul Ross R."/>
            <person name="Yang R."/>
            <person name="Briner A.E."/>
            <person name="Felis G.E."/>
            <person name="de Vos W.M."/>
            <person name="Barrangou R."/>
            <person name="Klaenhammer T.R."/>
            <person name="Caufield P.W."/>
            <person name="Cui Y."/>
            <person name="Zhang H."/>
            <person name="O'Toole P.W."/>
        </authorList>
    </citation>
    <scope>NUCLEOTIDE SEQUENCE [LARGE SCALE GENOMIC DNA]</scope>
    <source>
        <strain evidence="1 2">DSM 23026</strain>
    </source>
</reference>
<evidence type="ECO:0000313" key="1">
    <source>
        <dbReference type="EMBL" id="KRO21323.1"/>
    </source>
</evidence>
<comment type="caution">
    <text evidence="1">The sequence shown here is derived from an EMBL/GenBank/DDBJ whole genome shotgun (WGS) entry which is preliminary data.</text>
</comment>
<sequence length="205" mass="23574">MHEINQKIFDSQNGVILPGSKFNYENYMTRAKIEAGQKTYPDNDLRPKLLIEAIISIERDLYRGGKKNGVVKFGVDRIVFYNGKSEEVINCTYDDIEWVQVGGVVTEELNGYPYGYLWLLLTIKTNQGEFHILNSDFKALNSLLPIFKEHLIEVEDPLTLVKLWQSHTGEDKVFLEDTTKEFETLAKGTHYPQILKGENPIWGDD</sequence>
<dbReference type="EMBL" id="JQCQ01000050">
    <property type="protein sequence ID" value="KRO21323.1"/>
    <property type="molecule type" value="Genomic_DNA"/>
</dbReference>
<accession>A0A0R2NA55</accession>
<proteinExistence type="predicted"/>
<dbReference type="RefSeq" id="WP_057800475.1">
    <property type="nucleotide sequence ID" value="NZ_BJZZ01000052.1"/>
</dbReference>
<dbReference type="OrthoDB" id="2249244at2"/>
<gene>
    <name evidence="1" type="ORF">IV88_GL001447</name>
</gene>
<protein>
    <submittedName>
        <fullName evidence="1">Uncharacterized protein</fullName>
    </submittedName>
</protein>
<dbReference type="Proteomes" id="UP000051249">
    <property type="component" value="Unassembled WGS sequence"/>
</dbReference>
<dbReference type="PATRIC" id="fig|480391.4.peg.1471"/>